<dbReference type="Proteomes" id="UP000609531">
    <property type="component" value="Unassembled WGS sequence"/>
</dbReference>
<comment type="caution">
    <text evidence="2">The sequence shown here is derived from an EMBL/GenBank/DDBJ whole genome shotgun (WGS) entry which is preliminary data.</text>
</comment>
<dbReference type="SUPFAM" id="SSF55785">
    <property type="entry name" value="PYP-like sensor domain (PAS domain)"/>
    <property type="match status" value="1"/>
</dbReference>
<dbReference type="RefSeq" id="WP_198883508.1">
    <property type="nucleotide sequence ID" value="NZ_JAEKJA010000018.1"/>
</dbReference>
<dbReference type="InterPro" id="IPR000014">
    <property type="entry name" value="PAS"/>
</dbReference>
<feature type="domain" description="PAS" evidence="1">
    <location>
        <begin position="180"/>
        <end position="213"/>
    </location>
</feature>
<organism evidence="2 3">
    <name type="scientific">Acuticoccus mangrovi</name>
    <dbReference type="NCBI Taxonomy" id="2796142"/>
    <lineage>
        <taxon>Bacteria</taxon>
        <taxon>Pseudomonadati</taxon>
        <taxon>Pseudomonadota</taxon>
        <taxon>Alphaproteobacteria</taxon>
        <taxon>Hyphomicrobiales</taxon>
        <taxon>Amorphaceae</taxon>
        <taxon>Acuticoccus</taxon>
    </lineage>
</organism>
<evidence type="ECO:0000313" key="2">
    <source>
        <dbReference type="EMBL" id="MBJ3777604.1"/>
    </source>
</evidence>
<accession>A0A934IJ18</accession>
<feature type="domain" description="PAS" evidence="1">
    <location>
        <begin position="67"/>
        <end position="109"/>
    </location>
</feature>
<dbReference type="AlphaFoldDB" id="A0A934IJ18"/>
<protein>
    <submittedName>
        <fullName evidence="2">PAS domain-containing protein</fullName>
    </submittedName>
</protein>
<sequence>MERGDASLDLSRLERPEDEAFRYIAEALGARYAGDLRIEGEPATARAPLAIPRQGSTLDVGNSDPRTATILDRIPVALLVLDGDSIAFANRTALAEFGYSSANVLEMAGGLGALFHRANSSQTGTMTMTTANGHPFDARVTMAPIDWAGRRSMLITVIRQEAADAVPSTLRLAEDDPLGAILDANPDPIALVTRTGDIEVANRAFQTLAGDATDLSGVLPLESERAHILDLVSLALSVGTSPTRSTAPVRATDGLHDVTVGALGGRLALVAFHKVADEGATCPAPASEDAAEDTPLAAAVREVRRLVTEASVLIVAEADPQAHGDARLAARDREVRLLRLLLLSIASRVSAGTVMRVREDGDDIVVSLTPYADAPFAQSLASGRLAELAEAAGRTLTREPGGLLRIAGAEPAAPANTLTVLDSWR</sequence>
<keyword evidence="3" id="KW-1185">Reference proteome</keyword>
<name>A0A934IJ18_9HYPH</name>
<gene>
    <name evidence="2" type="ORF">JCR33_18000</name>
</gene>
<proteinExistence type="predicted"/>
<evidence type="ECO:0000313" key="3">
    <source>
        <dbReference type="Proteomes" id="UP000609531"/>
    </source>
</evidence>
<dbReference type="EMBL" id="JAEKJA010000018">
    <property type="protein sequence ID" value="MBJ3777604.1"/>
    <property type="molecule type" value="Genomic_DNA"/>
</dbReference>
<reference evidence="2" key="1">
    <citation type="submission" date="2020-12" db="EMBL/GenBank/DDBJ databases">
        <title>Bacterial taxonomy.</title>
        <authorList>
            <person name="Pan X."/>
        </authorList>
    </citation>
    <scope>NUCLEOTIDE SEQUENCE</scope>
    <source>
        <strain evidence="2">B2012</strain>
    </source>
</reference>
<dbReference type="InterPro" id="IPR035965">
    <property type="entry name" value="PAS-like_dom_sf"/>
</dbReference>
<dbReference type="Pfam" id="PF13188">
    <property type="entry name" value="PAS_8"/>
    <property type="match status" value="2"/>
</dbReference>
<dbReference type="CDD" id="cd00130">
    <property type="entry name" value="PAS"/>
    <property type="match status" value="1"/>
</dbReference>
<evidence type="ECO:0000259" key="1">
    <source>
        <dbReference type="Pfam" id="PF13188"/>
    </source>
</evidence>